<gene>
    <name evidence="4" type="primary">MRPS6</name>
</gene>
<sequence>MPRYELLLITRALERPQLKIVLQRTAANLFQQEAIIRKIESMGQQELPYRMKSNSVWHTHGNYFLFDAYIKLDKLPFIRKELSFDSDIIRQTFIKKLCDFDEEKARIPKIYECTTSYVLPYEDRKRN</sequence>
<dbReference type="OrthoDB" id="268530at2759"/>
<organism evidence="4">
    <name type="scientific">Hydra vulgaris</name>
    <name type="common">Hydra</name>
    <name type="synonym">Hydra attenuata</name>
    <dbReference type="NCBI Taxonomy" id="6087"/>
    <lineage>
        <taxon>Eukaryota</taxon>
        <taxon>Metazoa</taxon>
        <taxon>Cnidaria</taxon>
        <taxon>Hydrozoa</taxon>
        <taxon>Hydroidolina</taxon>
        <taxon>Anthoathecata</taxon>
        <taxon>Aplanulata</taxon>
        <taxon>Hydridae</taxon>
        <taxon>Hydra</taxon>
    </lineage>
</organism>
<dbReference type="PANTHER" id="PTHR21011">
    <property type="entry name" value="MITOCHONDRIAL 28S RIBOSOMAL PROTEIN S6"/>
    <property type="match status" value="1"/>
</dbReference>
<dbReference type="PANTHER" id="PTHR21011:SF1">
    <property type="entry name" value="SMALL RIBOSOMAL SUBUNIT PROTEIN BS6M"/>
    <property type="match status" value="1"/>
</dbReference>
<dbReference type="GO" id="GO:0006412">
    <property type="term" value="P:translation"/>
    <property type="evidence" value="ECO:0007669"/>
    <property type="project" value="InterPro"/>
</dbReference>
<reference evidence="4" key="1">
    <citation type="journal article" date="2013" name="Genome Biol. Evol.">
        <title>Punctuated emergences of genetic and phenotypic innovations in eumetazoan, bilaterian, euteleostome, and hominidae ancestors.</title>
        <authorList>
            <person name="Wenger Y."/>
            <person name="Galliot B."/>
        </authorList>
    </citation>
    <scope>NUCLEOTIDE SEQUENCE</scope>
    <source>
        <tissue evidence="4">Whole animals</tissue>
    </source>
</reference>
<keyword evidence="4" id="KW-0687">Ribonucleoprotein</keyword>
<dbReference type="GO" id="GO:0003735">
    <property type="term" value="F:structural constituent of ribosome"/>
    <property type="evidence" value="ECO:0007669"/>
    <property type="project" value="InterPro"/>
</dbReference>
<dbReference type="InterPro" id="IPR014717">
    <property type="entry name" value="Transl_elong_EF1B/ribsomal_bS6"/>
</dbReference>
<dbReference type="Pfam" id="PF01250">
    <property type="entry name" value="Ribosomal_S6"/>
    <property type="match status" value="1"/>
</dbReference>
<evidence type="ECO:0000313" key="4">
    <source>
        <dbReference type="EMBL" id="CDG70456.1"/>
    </source>
</evidence>
<dbReference type="Gene3D" id="3.30.70.60">
    <property type="match status" value="1"/>
</dbReference>
<comment type="similarity">
    <text evidence="1">Belongs to the bacterial ribosomal protein bS6 family.</text>
</comment>
<name>T2MED5_HYDVU</name>
<dbReference type="AlphaFoldDB" id="T2MED5"/>
<dbReference type="EMBL" id="HAAD01004224">
    <property type="protein sequence ID" value="CDG70456.1"/>
    <property type="molecule type" value="mRNA"/>
</dbReference>
<evidence type="ECO:0000256" key="3">
    <source>
        <dbReference type="ARBA" id="ARBA00035365"/>
    </source>
</evidence>
<dbReference type="InterPro" id="IPR000529">
    <property type="entry name" value="Ribosomal_bS6"/>
</dbReference>
<dbReference type="GO" id="GO:0070181">
    <property type="term" value="F:small ribosomal subunit rRNA binding"/>
    <property type="evidence" value="ECO:0007669"/>
    <property type="project" value="TreeGrafter"/>
</dbReference>
<accession>T2MED5</accession>
<dbReference type="SUPFAM" id="SSF54995">
    <property type="entry name" value="Ribosomal protein S6"/>
    <property type="match status" value="1"/>
</dbReference>
<dbReference type="InterPro" id="IPR035980">
    <property type="entry name" value="Ribosomal_bS6_sf"/>
</dbReference>
<protein>
    <recommendedName>
        <fullName evidence="2">Small ribosomal subunit protein bS6m</fullName>
    </recommendedName>
    <alternativeName>
        <fullName evidence="3">28S ribosomal protein S6, mitochondrial</fullName>
    </alternativeName>
</protein>
<evidence type="ECO:0000256" key="1">
    <source>
        <dbReference type="ARBA" id="ARBA00009512"/>
    </source>
</evidence>
<keyword evidence="4" id="KW-0689">Ribosomal protein</keyword>
<evidence type="ECO:0000256" key="2">
    <source>
        <dbReference type="ARBA" id="ARBA00035170"/>
    </source>
</evidence>
<dbReference type="GO" id="GO:0005763">
    <property type="term" value="C:mitochondrial small ribosomal subunit"/>
    <property type="evidence" value="ECO:0007669"/>
    <property type="project" value="TreeGrafter"/>
</dbReference>
<dbReference type="CDD" id="cd15465">
    <property type="entry name" value="bS6_mito"/>
    <property type="match status" value="1"/>
</dbReference>
<proteinExistence type="evidence at transcript level"/>